<gene>
    <name evidence="2" type="ORF">F3S47_12615</name>
</gene>
<evidence type="ECO:0000313" key="3">
    <source>
        <dbReference type="Proteomes" id="UP000326554"/>
    </source>
</evidence>
<name>A0A5J5GLC1_9RHOB</name>
<feature type="transmembrane region" description="Helical" evidence="1">
    <location>
        <begin position="31"/>
        <end position="50"/>
    </location>
</feature>
<keyword evidence="1" id="KW-0812">Transmembrane</keyword>
<keyword evidence="1" id="KW-1133">Transmembrane helix</keyword>
<evidence type="ECO:0000313" key="2">
    <source>
        <dbReference type="EMBL" id="KAA9008324.1"/>
    </source>
</evidence>
<organism evidence="2 3">
    <name type="scientific">Histidinibacterium aquaticum</name>
    <dbReference type="NCBI Taxonomy" id="2613962"/>
    <lineage>
        <taxon>Bacteria</taxon>
        <taxon>Pseudomonadati</taxon>
        <taxon>Pseudomonadota</taxon>
        <taxon>Alphaproteobacteria</taxon>
        <taxon>Rhodobacterales</taxon>
        <taxon>Paracoccaceae</taxon>
        <taxon>Histidinibacterium</taxon>
    </lineage>
</organism>
<dbReference type="AlphaFoldDB" id="A0A5J5GLC1"/>
<reference evidence="2 3" key="1">
    <citation type="submission" date="2019-09" db="EMBL/GenBank/DDBJ databases">
        <authorList>
            <person name="Park J.-S."/>
            <person name="Choi H.-J."/>
        </authorList>
    </citation>
    <scope>NUCLEOTIDE SEQUENCE [LARGE SCALE GENOMIC DNA]</scope>
    <source>
        <strain evidence="2 3">176SS1-4</strain>
    </source>
</reference>
<accession>A0A5J5GLC1</accession>
<evidence type="ECO:0000256" key="1">
    <source>
        <dbReference type="SAM" id="Phobius"/>
    </source>
</evidence>
<keyword evidence="1" id="KW-0472">Membrane</keyword>
<dbReference type="RefSeq" id="WP_150445608.1">
    <property type="nucleotide sequence ID" value="NZ_VYQE01000003.1"/>
</dbReference>
<dbReference type="EMBL" id="VYQE01000003">
    <property type="protein sequence ID" value="KAA9008324.1"/>
    <property type="molecule type" value="Genomic_DNA"/>
</dbReference>
<comment type="caution">
    <text evidence="2">The sequence shown here is derived from an EMBL/GenBank/DDBJ whole genome shotgun (WGS) entry which is preliminary data.</text>
</comment>
<proteinExistence type="predicted"/>
<dbReference type="Proteomes" id="UP000326554">
    <property type="component" value="Unassembled WGS sequence"/>
</dbReference>
<sequence length="84" mass="9346">MDRLSIILTFFTGAVLTGGLAILALSLGWYSWWALGGAAAIGFLLSWPAAYPISRRIKRQDPFWDETRVDEVDGVLPDPTHREV</sequence>
<keyword evidence="3" id="KW-1185">Reference proteome</keyword>
<protein>
    <submittedName>
        <fullName evidence="2">YbfB/YjiJ family MFS transporter</fullName>
    </submittedName>
</protein>